<sequence>MYLFEKPDKFRIGELYIVSYVMISAIIYEGNPEMAFAFYYN</sequence>
<protein>
    <submittedName>
        <fullName evidence="2">Uncharacterized protein</fullName>
    </submittedName>
</protein>
<keyword evidence="1" id="KW-0472">Membrane</keyword>
<name>A0A1I1UAB7_9BACT</name>
<proteinExistence type="predicted"/>
<dbReference type="AlphaFoldDB" id="A0A1I1UAB7"/>
<dbReference type="Proteomes" id="UP000198598">
    <property type="component" value="Unassembled WGS sequence"/>
</dbReference>
<organism evidence="2 3">
    <name type="scientific">Spirosoma endophyticum</name>
    <dbReference type="NCBI Taxonomy" id="662367"/>
    <lineage>
        <taxon>Bacteria</taxon>
        <taxon>Pseudomonadati</taxon>
        <taxon>Bacteroidota</taxon>
        <taxon>Cytophagia</taxon>
        <taxon>Cytophagales</taxon>
        <taxon>Cytophagaceae</taxon>
        <taxon>Spirosoma</taxon>
    </lineage>
</organism>
<feature type="transmembrane region" description="Helical" evidence="1">
    <location>
        <begin position="12"/>
        <end position="28"/>
    </location>
</feature>
<accession>A0A1I1UAB7</accession>
<dbReference type="EMBL" id="FOLQ01000006">
    <property type="protein sequence ID" value="SFD67806.1"/>
    <property type="molecule type" value="Genomic_DNA"/>
</dbReference>
<gene>
    <name evidence="2" type="ORF">SAMN05216167_106192</name>
</gene>
<evidence type="ECO:0000256" key="1">
    <source>
        <dbReference type="SAM" id="Phobius"/>
    </source>
</evidence>
<evidence type="ECO:0000313" key="2">
    <source>
        <dbReference type="EMBL" id="SFD67806.1"/>
    </source>
</evidence>
<keyword evidence="1" id="KW-1133">Transmembrane helix</keyword>
<keyword evidence="3" id="KW-1185">Reference proteome</keyword>
<dbReference type="RefSeq" id="WP_262507695.1">
    <property type="nucleotide sequence ID" value="NZ_FOLQ01000006.1"/>
</dbReference>
<keyword evidence="1" id="KW-0812">Transmembrane</keyword>
<evidence type="ECO:0000313" key="3">
    <source>
        <dbReference type="Proteomes" id="UP000198598"/>
    </source>
</evidence>
<reference evidence="2 3" key="1">
    <citation type="submission" date="2016-10" db="EMBL/GenBank/DDBJ databases">
        <authorList>
            <person name="de Groot N.N."/>
        </authorList>
    </citation>
    <scope>NUCLEOTIDE SEQUENCE [LARGE SCALE GENOMIC DNA]</scope>
    <source>
        <strain evidence="2 3">DSM 26130</strain>
    </source>
</reference>